<comment type="caution">
    <text evidence="1">The sequence shown here is derived from an EMBL/GenBank/DDBJ whole genome shotgun (WGS) entry which is preliminary data.</text>
</comment>
<keyword evidence="2" id="KW-1185">Reference proteome</keyword>
<accession>A0A2T9Z9G6</accession>
<evidence type="ECO:0000313" key="2">
    <source>
        <dbReference type="Proteomes" id="UP000245609"/>
    </source>
</evidence>
<evidence type="ECO:0008006" key="3">
    <source>
        <dbReference type="Google" id="ProtNLM"/>
    </source>
</evidence>
<organism evidence="1 2">
    <name type="scientific">Smittium megazygosporum</name>
    <dbReference type="NCBI Taxonomy" id="133381"/>
    <lineage>
        <taxon>Eukaryota</taxon>
        <taxon>Fungi</taxon>
        <taxon>Fungi incertae sedis</taxon>
        <taxon>Zoopagomycota</taxon>
        <taxon>Kickxellomycotina</taxon>
        <taxon>Harpellomycetes</taxon>
        <taxon>Harpellales</taxon>
        <taxon>Legeriomycetaceae</taxon>
        <taxon>Smittium</taxon>
    </lineage>
</organism>
<gene>
    <name evidence="1" type="ORF">BB560_004345</name>
</gene>
<protein>
    <recommendedName>
        <fullName evidence="3">Carbohydrate-binding module family 19 domain-containing protein</fullName>
    </recommendedName>
</protein>
<dbReference type="AlphaFoldDB" id="A0A2T9Z9G6"/>
<dbReference type="Proteomes" id="UP000245609">
    <property type="component" value="Unassembled WGS sequence"/>
</dbReference>
<evidence type="ECO:0000313" key="1">
    <source>
        <dbReference type="EMBL" id="PVV01246.1"/>
    </source>
</evidence>
<proteinExistence type="predicted"/>
<name>A0A2T9Z9G6_9FUNG</name>
<reference evidence="1 2" key="1">
    <citation type="journal article" date="2018" name="MBio">
        <title>Comparative Genomics Reveals the Core Gene Toolbox for the Fungus-Insect Symbiosis.</title>
        <authorList>
            <person name="Wang Y."/>
            <person name="Stata M."/>
            <person name="Wang W."/>
            <person name="Stajich J.E."/>
            <person name="White M.M."/>
            <person name="Moncalvo J.M."/>
        </authorList>
    </citation>
    <scope>NUCLEOTIDE SEQUENCE [LARGE SCALE GENOMIC DNA]</scope>
    <source>
        <strain evidence="1 2">SC-DP-2</strain>
    </source>
</reference>
<dbReference type="OrthoDB" id="10556249at2759"/>
<sequence length="154" mass="18125">MNSNNNSSISFKSMLKATIAAVVLVTPTLAGVINQYQDYSPSNNYDNKGYDVDRYRGDNDKHKWDNDRYRGDNDKHKWDNDRYHGDDDKYKWDNDYKHNHGKWCKPNTYSCLEYNNKYYKRCVNGREQIAACPGNKICVNSGYGYIYCGHQRVY</sequence>
<dbReference type="EMBL" id="MBFS01001251">
    <property type="protein sequence ID" value="PVV01246.1"/>
    <property type="molecule type" value="Genomic_DNA"/>
</dbReference>